<reference evidence="3 4" key="1">
    <citation type="submission" date="2017-05" db="EMBL/GenBank/DDBJ databases">
        <authorList>
            <person name="Varghese N."/>
            <person name="Submissions S."/>
        </authorList>
    </citation>
    <scope>NUCLEOTIDE SEQUENCE [LARGE SCALE GENOMIC DNA]</scope>
    <source>
        <strain evidence="3 4">DSM 46834</strain>
    </source>
</reference>
<dbReference type="GO" id="GO:0035438">
    <property type="term" value="F:cyclic-di-GMP binding"/>
    <property type="evidence" value="ECO:0007669"/>
    <property type="project" value="InterPro"/>
</dbReference>
<feature type="region of interest" description="Disordered" evidence="1">
    <location>
        <begin position="1"/>
        <end position="50"/>
    </location>
</feature>
<evidence type="ECO:0000313" key="3">
    <source>
        <dbReference type="EMBL" id="SMO48805.1"/>
    </source>
</evidence>
<feature type="domain" description="PilZ" evidence="2">
    <location>
        <begin position="114"/>
        <end position="213"/>
    </location>
</feature>
<proteinExistence type="predicted"/>
<dbReference type="RefSeq" id="WP_142457058.1">
    <property type="nucleotide sequence ID" value="NZ_FXTJ01000001.1"/>
</dbReference>
<evidence type="ECO:0000259" key="2">
    <source>
        <dbReference type="Pfam" id="PF07238"/>
    </source>
</evidence>
<dbReference type="SUPFAM" id="SSF141371">
    <property type="entry name" value="PilZ domain-like"/>
    <property type="match status" value="1"/>
</dbReference>
<dbReference type="EMBL" id="FXTJ01000001">
    <property type="protein sequence ID" value="SMO48805.1"/>
    <property type="molecule type" value="Genomic_DNA"/>
</dbReference>
<dbReference type="Gene3D" id="2.40.10.220">
    <property type="entry name" value="predicted glycosyltransferase like domains"/>
    <property type="match status" value="1"/>
</dbReference>
<dbReference type="InterPro" id="IPR009875">
    <property type="entry name" value="PilZ_domain"/>
</dbReference>
<dbReference type="AlphaFoldDB" id="A0A521BNY8"/>
<dbReference type="Proteomes" id="UP000317484">
    <property type="component" value="Unassembled WGS sequence"/>
</dbReference>
<feature type="compositionally biased region" description="Basic and acidic residues" evidence="1">
    <location>
        <begin position="1"/>
        <end position="14"/>
    </location>
</feature>
<evidence type="ECO:0000313" key="4">
    <source>
        <dbReference type="Proteomes" id="UP000317484"/>
    </source>
</evidence>
<dbReference type="Pfam" id="PF07238">
    <property type="entry name" value="PilZ"/>
    <property type="match status" value="1"/>
</dbReference>
<gene>
    <name evidence="3" type="ORF">SAMN06273567_101886</name>
</gene>
<name>A0A521BNY8_9ACTN</name>
<accession>A0A521BNY8</accession>
<evidence type="ECO:0000256" key="1">
    <source>
        <dbReference type="SAM" id="MobiDB-lite"/>
    </source>
</evidence>
<protein>
    <submittedName>
        <fullName evidence="3">PilZ domain-containing protein</fullName>
    </submittedName>
</protein>
<sequence>MDAALRDTALRDTAPRGTADGDVAGTDRPAAQSDAEVALPDRGTAVGGWVESSSAGELRLRLEGDREAPEVGPGDAAEVSWRGPDTRRVAPARITAVEGSTWVLALTGPGAPSQRRQAVRALVVVPVTARRGESGVAGETVDLSESGARVFLRARPPVAVGGTMTLAVALDDGELALPAQVLRSEERGARTLVSLRFVTPGEREQDRLRRRVFRALREQSARAAGR</sequence>
<keyword evidence="4" id="KW-1185">Reference proteome</keyword>
<organism evidence="3 4">
    <name type="scientific">Geodermatophilus aquaeductus</name>
    <dbReference type="NCBI Taxonomy" id="1564161"/>
    <lineage>
        <taxon>Bacteria</taxon>
        <taxon>Bacillati</taxon>
        <taxon>Actinomycetota</taxon>
        <taxon>Actinomycetes</taxon>
        <taxon>Geodermatophilales</taxon>
        <taxon>Geodermatophilaceae</taxon>
        <taxon>Geodermatophilus</taxon>
    </lineage>
</organism>